<proteinExistence type="predicted"/>
<evidence type="ECO:0000256" key="1">
    <source>
        <dbReference type="SAM" id="MobiDB-lite"/>
    </source>
</evidence>
<name>A0A1D1WBY3_RAMVA</name>
<organism evidence="2 3">
    <name type="scientific">Ramazzottius varieornatus</name>
    <name type="common">Water bear</name>
    <name type="synonym">Tardigrade</name>
    <dbReference type="NCBI Taxonomy" id="947166"/>
    <lineage>
        <taxon>Eukaryota</taxon>
        <taxon>Metazoa</taxon>
        <taxon>Ecdysozoa</taxon>
        <taxon>Tardigrada</taxon>
        <taxon>Eutardigrada</taxon>
        <taxon>Parachela</taxon>
        <taxon>Hypsibioidea</taxon>
        <taxon>Ramazzottiidae</taxon>
        <taxon>Ramazzottius</taxon>
    </lineage>
</organism>
<feature type="compositionally biased region" description="Polar residues" evidence="1">
    <location>
        <begin position="86"/>
        <end position="95"/>
    </location>
</feature>
<evidence type="ECO:0000313" key="3">
    <source>
        <dbReference type="Proteomes" id="UP000186922"/>
    </source>
</evidence>
<gene>
    <name evidence="2" type="primary">RvY_18966-1</name>
    <name evidence="2" type="synonym">RvY_18966.1</name>
    <name evidence="2" type="ORF">RvY_18966</name>
</gene>
<accession>A0A1D1WBY3</accession>
<keyword evidence="3" id="KW-1185">Reference proteome</keyword>
<evidence type="ECO:0000313" key="2">
    <source>
        <dbReference type="EMBL" id="GAV09419.1"/>
    </source>
</evidence>
<feature type="region of interest" description="Disordered" evidence="1">
    <location>
        <begin position="80"/>
        <end position="101"/>
    </location>
</feature>
<protein>
    <submittedName>
        <fullName evidence="2">Uncharacterized protein</fullName>
    </submittedName>
</protein>
<dbReference type="Proteomes" id="UP000186922">
    <property type="component" value="Unassembled WGS sequence"/>
</dbReference>
<dbReference type="EMBL" id="BDGG01000022">
    <property type="protein sequence ID" value="GAV09419.1"/>
    <property type="molecule type" value="Genomic_DNA"/>
</dbReference>
<comment type="caution">
    <text evidence="2">The sequence shown here is derived from an EMBL/GenBank/DDBJ whole genome shotgun (WGS) entry which is preliminary data.</text>
</comment>
<reference evidence="2 3" key="1">
    <citation type="journal article" date="2016" name="Nat. Commun.">
        <title>Extremotolerant tardigrade genome and improved radiotolerance of human cultured cells by tardigrade-unique protein.</title>
        <authorList>
            <person name="Hashimoto T."/>
            <person name="Horikawa D.D."/>
            <person name="Saito Y."/>
            <person name="Kuwahara H."/>
            <person name="Kozuka-Hata H."/>
            <person name="Shin-I T."/>
            <person name="Minakuchi Y."/>
            <person name="Ohishi K."/>
            <person name="Motoyama A."/>
            <person name="Aizu T."/>
            <person name="Enomoto A."/>
            <person name="Kondo K."/>
            <person name="Tanaka S."/>
            <person name="Hara Y."/>
            <person name="Koshikawa S."/>
            <person name="Sagara H."/>
            <person name="Miura T."/>
            <person name="Yokobori S."/>
            <person name="Miyagawa K."/>
            <person name="Suzuki Y."/>
            <person name="Kubo T."/>
            <person name="Oyama M."/>
            <person name="Kohara Y."/>
            <person name="Fujiyama A."/>
            <person name="Arakawa K."/>
            <person name="Katayama T."/>
            <person name="Toyoda A."/>
            <person name="Kunieda T."/>
        </authorList>
    </citation>
    <scope>NUCLEOTIDE SEQUENCE [LARGE SCALE GENOMIC DNA]</scope>
    <source>
        <strain evidence="2 3">YOKOZUNA-1</strain>
    </source>
</reference>
<sequence length="101" mass="11410">MNEAYKTAQILKTKASCAVILITWTYLPAVHMNCGPEDFEFPCEEECHDERAGPLKRDQELLNGPGTIKRRRKNTHKHFSVEMQHTLDSPASARSSIGLGR</sequence>
<dbReference type="AlphaFoldDB" id="A0A1D1WBY3"/>